<keyword evidence="3" id="KW-0862">Zinc</keyword>
<dbReference type="GO" id="GO:0000785">
    <property type="term" value="C:chromatin"/>
    <property type="evidence" value="ECO:0007669"/>
    <property type="project" value="TreeGrafter"/>
</dbReference>
<evidence type="ECO:0000256" key="3">
    <source>
        <dbReference type="ARBA" id="ARBA00022833"/>
    </source>
</evidence>
<dbReference type="GO" id="GO:0016925">
    <property type="term" value="P:protein sumoylation"/>
    <property type="evidence" value="ECO:0007669"/>
    <property type="project" value="TreeGrafter"/>
</dbReference>
<dbReference type="GO" id="GO:0008270">
    <property type="term" value="F:zinc ion binding"/>
    <property type="evidence" value="ECO:0007669"/>
    <property type="project" value="UniProtKB-KW"/>
</dbReference>
<dbReference type="PANTHER" id="PTHR10782">
    <property type="entry name" value="ZINC FINGER MIZ DOMAIN-CONTAINING PROTEIN"/>
    <property type="match status" value="1"/>
</dbReference>
<dbReference type="PROSITE" id="PS51044">
    <property type="entry name" value="ZF_SP_RING"/>
    <property type="match status" value="1"/>
</dbReference>
<evidence type="ECO:0000256" key="1">
    <source>
        <dbReference type="ARBA" id="ARBA00022723"/>
    </source>
</evidence>
<dbReference type="InterPro" id="IPR013083">
    <property type="entry name" value="Znf_RING/FYVE/PHD"/>
</dbReference>
<proteinExistence type="predicted"/>
<evidence type="ECO:0000256" key="2">
    <source>
        <dbReference type="ARBA" id="ARBA00022771"/>
    </source>
</evidence>
<feature type="region of interest" description="Disordered" evidence="5">
    <location>
        <begin position="536"/>
        <end position="556"/>
    </location>
</feature>
<evidence type="ECO:0000313" key="7">
    <source>
        <dbReference type="EMBL" id="RRT84007.1"/>
    </source>
</evidence>
<dbReference type="Gene3D" id="3.30.40.10">
    <property type="entry name" value="Zinc/RING finger domain, C3HC4 (zinc finger)"/>
    <property type="match status" value="1"/>
</dbReference>
<sequence>MQVWCLLLNDKVPFRMQWPQHAELQVNGMEDYHTLRIADLRRVIHRALVLSLVPKEAEGETFQDALARVCRCIGGGAATENADSDSDIEVVAESVTVNLRCPVSGSLVQHYYIKHEQKLWDSMHMLLIKLDYEWISDKNSRQWQCPICLKNYSLENIIIDPYFNCISSMVGLPRAFCGEDVTEIDVKPDGSWRVKNELESTDLSKWHLPDGTLCAITDADAKPDLGNLRYMNEKSPSDRHLHLDLGMKPTLNGRLEDNRLLSSESPILGRLENHHQNIINMSSSATGSYKDGEDPSVNQDVGGPLDLSLNNGHEFDSFSLNLEPTYGVQERTPPPLKDTDVIFLSDSDEDNLTLISPEPAYDSHPVGNDTIPFPNHPGVSERYSENTGPETSGTSFLELFNNTDEFGMPIWPIQTCPQSGPGFQLFGTEVADVLADTHSSLGCAPVNDYGLTPTNGIDDSCQVPDLSNCHTGTGLQGSLVGNPLAFANDDPSLQIFLPNQPVGVTLQDDLIDGTDLPNGINSDDWISLRLAAGGGHGDSAPSNGLSSRQQVTSKETRMDLLDDAGLYLLTS</sequence>
<keyword evidence="2 4" id="KW-0863">Zinc-finger</keyword>
<dbReference type="GO" id="GO:0061665">
    <property type="term" value="F:SUMO ligase activity"/>
    <property type="evidence" value="ECO:0007669"/>
    <property type="project" value="TreeGrafter"/>
</dbReference>
<organism evidence="7 8">
    <name type="scientific">Ensete ventricosum</name>
    <name type="common">Abyssinian banana</name>
    <name type="synonym">Musa ensete</name>
    <dbReference type="NCBI Taxonomy" id="4639"/>
    <lineage>
        <taxon>Eukaryota</taxon>
        <taxon>Viridiplantae</taxon>
        <taxon>Streptophyta</taxon>
        <taxon>Embryophyta</taxon>
        <taxon>Tracheophyta</taxon>
        <taxon>Spermatophyta</taxon>
        <taxon>Magnoliopsida</taxon>
        <taxon>Liliopsida</taxon>
        <taxon>Zingiberales</taxon>
        <taxon>Musaceae</taxon>
        <taxon>Ensete</taxon>
    </lineage>
</organism>
<name>A0A427B6D3_ENSVE</name>
<dbReference type="EMBL" id="AMZH03000392">
    <property type="protein sequence ID" value="RRT84007.1"/>
    <property type="molecule type" value="Genomic_DNA"/>
</dbReference>
<dbReference type="InterPro" id="IPR004181">
    <property type="entry name" value="Znf_MIZ"/>
</dbReference>
<evidence type="ECO:0000313" key="8">
    <source>
        <dbReference type="Proteomes" id="UP000287651"/>
    </source>
</evidence>
<protein>
    <recommendedName>
        <fullName evidence="6">SP-RING-type domain-containing protein</fullName>
    </recommendedName>
</protein>
<dbReference type="AlphaFoldDB" id="A0A427B6D3"/>
<feature type="compositionally biased region" description="Polar residues" evidence="5">
    <location>
        <begin position="540"/>
        <end position="553"/>
    </location>
</feature>
<evidence type="ECO:0000256" key="5">
    <source>
        <dbReference type="SAM" id="MobiDB-lite"/>
    </source>
</evidence>
<evidence type="ECO:0000259" key="6">
    <source>
        <dbReference type="PROSITE" id="PS51044"/>
    </source>
</evidence>
<comment type="caution">
    <text evidence="7">The sequence shown here is derived from an EMBL/GenBank/DDBJ whole genome shotgun (WGS) entry which is preliminary data.</text>
</comment>
<evidence type="ECO:0000256" key="4">
    <source>
        <dbReference type="PROSITE-ProRule" id="PRU00452"/>
    </source>
</evidence>
<dbReference type="Proteomes" id="UP000287651">
    <property type="component" value="Unassembled WGS sequence"/>
</dbReference>
<accession>A0A427B6D3</accession>
<keyword evidence="1" id="KW-0479">Metal-binding</keyword>
<reference evidence="7 8" key="1">
    <citation type="journal article" date="2014" name="Agronomy (Basel)">
        <title>A Draft Genome Sequence for Ensete ventricosum, the Drought-Tolerant Tree Against Hunger.</title>
        <authorList>
            <person name="Harrison J."/>
            <person name="Moore K.A."/>
            <person name="Paszkiewicz K."/>
            <person name="Jones T."/>
            <person name="Grant M."/>
            <person name="Ambacheew D."/>
            <person name="Muzemil S."/>
            <person name="Studholme D.J."/>
        </authorList>
    </citation>
    <scope>NUCLEOTIDE SEQUENCE [LARGE SCALE GENOMIC DNA]</scope>
</reference>
<feature type="domain" description="SP-RING-type" evidence="6">
    <location>
        <begin position="84"/>
        <end position="172"/>
    </location>
</feature>
<dbReference type="PANTHER" id="PTHR10782:SF102">
    <property type="entry name" value="E3 SUMO-PROTEIN LIGASE SIZ1"/>
    <property type="match status" value="1"/>
</dbReference>
<gene>
    <name evidence="7" type="ORF">B296_00005833</name>
</gene>